<protein>
    <recommendedName>
        <fullName evidence="4">DUF4345 domain-containing protein</fullName>
    </recommendedName>
</protein>
<feature type="transmembrane region" description="Helical" evidence="1">
    <location>
        <begin position="94"/>
        <end position="115"/>
    </location>
</feature>
<reference evidence="2 3" key="1">
    <citation type="journal article" date="2013" name="Antonie Van Leeuwenhoek">
        <title>Paracoccus zhejiangensis sp. nov., isolated from activated sludge in wastewater-treatment system.</title>
        <authorList>
            <person name="Wu Z.G."/>
            <person name="Zhang D.F."/>
            <person name="Liu Y.L."/>
            <person name="Wang F."/>
            <person name="Jiang X."/>
            <person name="Li C."/>
            <person name="Li S.P."/>
            <person name="Hong Q."/>
            <person name="Li W.J."/>
        </authorList>
    </citation>
    <scope>NUCLEOTIDE SEQUENCE [LARGE SCALE GENOMIC DNA]</scope>
    <source>
        <strain evidence="2 3">J6</strain>
    </source>
</reference>
<dbReference type="Proteomes" id="UP000234530">
    <property type="component" value="Chromosome"/>
</dbReference>
<gene>
    <name evidence="2" type="ORF">CX676_00290</name>
</gene>
<feature type="transmembrane region" description="Helical" evidence="1">
    <location>
        <begin position="69"/>
        <end position="87"/>
    </location>
</feature>
<keyword evidence="1" id="KW-0472">Membrane</keyword>
<keyword evidence="3" id="KW-1185">Reference proteome</keyword>
<evidence type="ECO:0000313" key="3">
    <source>
        <dbReference type="Proteomes" id="UP000234530"/>
    </source>
</evidence>
<name>A0A2H5EU20_9RHOB</name>
<dbReference type="EMBL" id="CP025430">
    <property type="protein sequence ID" value="AUH62787.1"/>
    <property type="molecule type" value="Genomic_DNA"/>
</dbReference>
<feature type="transmembrane region" description="Helical" evidence="1">
    <location>
        <begin position="47"/>
        <end position="63"/>
    </location>
</feature>
<keyword evidence="1" id="KW-0812">Transmembrane</keyword>
<keyword evidence="1" id="KW-1133">Transmembrane helix</keyword>
<sequence>MIDAFLNYIAWGLVIILAGITVLLALNKQTGLALIQHRPEMLPQAMLVRYAGMTVLALITAWIGAPRVLFGVLLAVSVIGFGDAFIYRRADHPFWLHLIVGGAALFCAFLSLIAMN</sequence>
<dbReference type="KEGG" id="pzh:CX676_00290"/>
<accession>A0A2H5EU20</accession>
<evidence type="ECO:0008006" key="4">
    <source>
        <dbReference type="Google" id="ProtNLM"/>
    </source>
</evidence>
<organism evidence="2 3">
    <name type="scientific">Paracoccus zhejiangensis</name>
    <dbReference type="NCBI Taxonomy" id="1077935"/>
    <lineage>
        <taxon>Bacteria</taxon>
        <taxon>Pseudomonadati</taxon>
        <taxon>Pseudomonadota</taxon>
        <taxon>Alphaproteobacteria</taxon>
        <taxon>Rhodobacterales</taxon>
        <taxon>Paracoccaceae</taxon>
        <taxon>Paracoccus</taxon>
    </lineage>
</organism>
<proteinExistence type="predicted"/>
<evidence type="ECO:0000256" key="1">
    <source>
        <dbReference type="SAM" id="Phobius"/>
    </source>
</evidence>
<dbReference type="AlphaFoldDB" id="A0A2H5EU20"/>
<dbReference type="RefSeq" id="WP_101750831.1">
    <property type="nucleotide sequence ID" value="NZ_CP025430.1"/>
</dbReference>
<evidence type="ECO:0000313" key="2">
    <source>
        <dbReference type="EMBL" id="AUH62787.1"/>
    </source>
</evidence>
<dbReference type="OrthoDB" id="7868624at2"/>
<feature type="transmembrane region" description="Helical" evidence="1">
    <location>
        <begin position="6"/>
        <end position="26"/>
    </location>
</feature>